<evidence type="ECO:0008006" key="3">
    <source>
        <dbReference type="Google" id="ProtNLM"/>
    </source>
</evidence>
<dbReference type="eggNOG" id="ENOG502S80R">
    <property type="taxonomic scope" value="Eukaryota"/>
</dbReference>
<proteinExistence type="predicted"/>
<comment type="caution">
    <text evidence="1">The sequence shown here is derived from an EMBL/GenBank/DDBJ whole genome shotgun (WGS) entry which is preliminary data.</text>
</comment>
<evidence type="ECO:0000313" key="2">
    <source>
        <dbReference type="Proteomes" id="UP000019473"/>
    </source>
</evidence>
<sequence>MAAATATPQISTAHQTDITRILEYWFTPSSPDASITEKWFRPPNRDQVDEEIRTNFEPLIQQARNDSLDNWTTTPLGSLALIILLDQFPRNIYRGSHLSYASDAKAVDVAVQCVAREFDHSPETLTELQTLFFYMPLMHAESLIHQIAGVSLFELLAARCLSSTKLSATEREEVTKFVTSSLNFARAHRDVIMRFGRFPSRNEVLGRQSTPEEVQFLKDNPGGFAMGGSGSR</sequence>
<dbReference type="OrthoDB" id="414698at2759"/>
<dbReference type="AlphaFoldDB" id="W9WY50"/>
<dbReference type="Proteomes" id="UP000019473">
    <property type="component" value="Unassembled WGS sequence"/>
</dbReference>
<dbReference type="PANTHER" id="PTHR23004:SF7">
    <property type="entry name" value="DUF924-DOMAIN-CONTAINING PROTEIN"/>
    <property type="match status" value="1"/>
</dbReference>
<dbReference type="RefSeq" id="XP_007755848.1">
    <property type="nucleotide sequence ID" value="XM_007757658.1"/>
</dbReference>
<dbReference type="Gene3D" id="1.20.58.320">
    <property type="entry name" value="TPR-like"/>
    <property type="match status" value="1"/>
</dbReference>
<protein>
    <recommendedName>
        <fullName evidence="3">DUF924-domain-containing protein</fullName>
    </recommendedName>
</protein>
<dbReference type="HOGENOM" id="CLU_065010_1_0_1"/>
<keyword evidence="2" id="KW-1185">Reference proteome</keyword>
<dbReference type="Pfam" id="PF06041">
    <property type="entry name" value="DUF924"/>
    <property type="match status" value="1"/>
</dbReference>
<accession>W9WY50</accession>
<reference evidence="1 2" key="1">
    <citation type="submission" date="2013-03" db="EMBL/GenBank/DDBJ databases">
        <title>The Genome Sequence of Cladophialophora yegresii CBS 114405.</title>
        <authorList>
            <consortium name="The Broad Institute Genomics Platform"/>
            <person name="Cuomo C."/>
            <person name="de Hoog S."/>
            <person name="Gorbushina A."/>
            <person name="Walker B."/>
            <person name="Young S.K."/>
            <person name="Zeng Q."/>
            <person name="Gargeya S."/>
            <person name="Fitzgerald M."/>
            <person name="Haas B."/>
            <person name="Abouelleil A."/>
            <person name="Allen A.W."/>
            <person name="Alvarado L."/>
            <person name="Arachchi H.M."/>
            <person name="Berlin A.M."/>
            <person name="Chapman S.B."/>
            <person name="Gainer-Dewar J."/>
            <person name="Goldberg J."/>
            <person name="Griggs A."/>
            <person name="Gujja S."/>
            <person name="Hansen M."/>
            <person name="Howarth C."/>
            <person name="Imamovic A."/>
            <person name="Ireland A."/>
            <person name="Larimer J."/>
            <person name="McCowan C."/>
            <person name="Murphy C."/>
            <person name="Pearson M."/>
            <person name="Poon T.W."/>
            <person name="Priest M."/>
            <person name="Roberts A."/>
            <person name="Saif S."/>
            <person name="Shea T."/>
            <person name="Sisk P."/>
            <person name="Sykes S."/>
            <person name="Wortman J."/>
            <person name="Nusbaum C."/>
            <person name="Birren B."/>
        </authorList>
    </citation>
    <scope>NUCLEOTIDE SEQUENCE [LARGE SCALE GENOMIC DNA]</scope>
    <source>
        <strain evidence="1 2">CBS 114405</strain>
    </source>
</reference>
<name>W9WY50_9EURO</name>
<dbReference type="SUPFAM" id="SSF48452">
    <property type="entry name" value="TPR-like"/>
    <property type="match status" value="1"/>
</dbReference>
<dbReference type="InterPro" id="IPR011990">
    <property type="entry name" value="TPR-like_helical_dom_sf"/>
</dbReference>
<dbReference type="VEuPathDB" id="FungiDB:A1O7_03641"/>
<dbReference type="GeneID" id="19178233"/>
<dbReference type="PANTHER" id="PTHR23004">
    <property type="entry name" value="DOUBLECORTIN DOMAIN CONTAINING 2"/>
    <property type="match status" value="1"/>
</dbReference>
<gene>
    <name evidence="1" type="ORF">A1O7_03641</name>
</gene>
<dbReference type="Gene3D" id="1.25.40.10">
    <property type="entry name" value="Tetratricopeptide repeat domain"/>
    <property type="match status" value="1"/>
</dbReference>
<evidence type="ECO:0000313" key="1">
    <source>
        <dbReference type="EMBL" id="EXJ63194.1"/>
    </source>
</evidence>
<dbReference type="InterPro" id="IPR010323">
    <property type="entry name" value="DUF924"/>
</dbReference>
<dbReference type="EMBL" id="AMGW01000002">
    <property type="protein sequence ID" value="EXJ63194.1"/>
    <property type="molecule type" value="Genomic_DNA"/>
</dbReference>
<organism evidence="1 2">
    <name type="scientific">Cladophialophora yegresii CBS 114405</name>
    <dbReference type="NCBI Taxonomy" id="1182544"/>
    <lineage>
        <taxon>Eukaryota</taxon>
        <taxon>Fungi</taxon>
        <taxon>Dikarya</taxon>
        <taxon>Ascomycota</taxon>
        <taxon>Pezizomycotina</taxon>
        <taxon>Eurotiomycetes</taxon>
        <taxon>Chaetothyriomycetidae</taxon>
        <taxon>Chaetothyriales</taxon>
        <taxon>Herpotrichiellaceae</taxon>
        <taxon>Cladophialophora</taxon>
    </lineage>
</organism>
<dbReference type="STRING" id="1182544.W9WY50"/>